<protein>
    <submittedName>
        <fullName evidence="2">Uncharacterized protein</fullName>
    </submittedName>
</protein>
<dbReference type="EMBL" id="MLAK01000696">
    <property type="protein sequence ID" value="OHT07433.1"/>
    <property type="molecule type" value="Genomic_DNA"/>
</dbReference>
<dbReference type="AlphaFoldDB" id="A0A1J4K7H3"/>
<accession>A0A1J4K7H3</accession>
<dbReference type="GeneID" id="94838388"/>
<organism evidence="2 3">
    <name type="scientific">Tritrichomonas foetus</name>
    <dbReference type="NCBI Taxonomy" id="1144522"/>
    <lineage>
        <taxon>Eukaryota</taxon>
        <taxon>Metamonada</taxon>
        <taxon>Parabasalia</taxon>
        <taxon>Tritrichomonadida</taxon>
        <taxon>Tritrichomonadidae</taxon>
        <taxon>Tritrichomonas</taxon>
    </lineage>
</organism>
<gene>
    <name evidence="2" type="ORF">TRFO_24318</name>
</gene>
<evidence type="ECO:0000313" key="2">
    <source>
        <dbReference type="EMBL" id="OHT07433.1"/>
    </source>
</evidence>
<dbReference type="Proteomes" id="UP000179807">
    <property type="component" value="Unassembled WGS sequence"/>
</dbReference>
<evidence type="ECO:0000256" key="1">
    <source>
        <dbReference type="SAM" id="Coils"/>
    </source>
</evidence>
<proteinExistence type="predicted"/>
<reference evidence="2" key="1">
    <citation type="submission" date="2016-10" db="EMBL/GenBank/DDBJ databases">
        <authorList>
            <person name="Benchimol M."/>
            <person name="Almeida L.G."/>
            <person name="Vasconcelos A.T."/>
            <person name="Perreira-Neves A."/>
            <person name="Rosa I.A."/>
            <person name="Tasca T."/>
            <person name="Bogo M.R."/>
            <person name="de Souza W."/>
        </authorList>
    </citation>
    <scope>NUCLEOTIDE SEQUENCE [LARGE SCALE GENOMIC DNA]</scope>
    <source>
        <strain evidence="2">K</strain>
    </source>
</reference>
<evidence type="ECO:0000313" key="3">
    <source>
        <dbReference type="Proteomes" id="UP000179807"/>
    </source>
</evidence>
<dbReference type="VEuPathDB" id="TrichDB:TRFO_24318"/>
<dbReference type="RefSeq" id="XP_068360569.1">
    <property type="nucleotide sequence ID" value="XM_068503684.1"/>
</dbReference>
<name>A0A1J4K7H3_9EUKA</name>
<keyword evidence="3" id="KW-1185">Reference proteome</keyword>
<feature type="coiled-coil region" evidence="1">
    <location>
        <begin position="35"/>
        <end position="158"/>
    </location>
</feature>
<dbReference type="Gene3D" id="6.10.140.920">
    <property type="match status" value="1"/>
</dbReference>
<comment type="caution">
    <text evidence="2">The sequence shown here is derived from an EMBL/GenBank/DDBJ whole genome shotgun (WGS) entry which is preliminary data.</text>
</comment>
<keyword evidence="1" id="KW-0175">Coiled coil</keyword>
<sequence length="450" mass="51998">MAAKKPFFRFSLDETSLHNFFSTVEERLSQYDSLFEQQNDKINALNSQIKIQNEKISQNEKLKDDIKDLAAKIETLENAVNEKNHTIQSISEKILLFEKSLIQNNEKIEEISQNVKNEEIKTKNELIKMKSEITNETNQNLNKNIEEIKIHMNELIKKSDEHFQKQFSEVNQIFSEFQNNLKSNQEKISCNEQKTAYNRKSIDALNKSFLSLTSNSKFGKSTEENLEIVASNLVSQISSLFDQNSELKEKISKFEENFNKPFSIKSPEPDLEHLQLRPDCQFDIDQPPILPKLHKFNSISQCVDYIYELIPILQSFLNALYENVNHRRLKSIDKERSLAEIKYEIADIRSSLTNVATRDDLNMIMRRKIVTQPEVDLNRGINAVKCIACGRELSTTMNSVHNTFPDDNPSKRIGTAVNGGARRFNVGIIENPRSARSYHNPPLRKVQTPK</sequence>